<keyword evidence="2" id="KW-1185">Reference proteome</keyword>
<dbReference type="AlphaFoldDB" id="A0A915DY54"/>
<evidence type="ECO:0000313" key="3">
    <source>
        <dbReference type="WBParaSite" id="jg2492"/>
    </source>
</evidence>
<protein>
    <submittedName>
        <fullName evidence="3">Uncharacterized protein</fullName>
    </submittedName>
</protein>
<evidence type="ECO:0000313" key="2">
    <source>
        <dbReference type="Proteomes" id="UP000887574"/>
    </source>
</evidence>
<evidence type="ECO:0000256" key="1">
    <source>
        <dbReference type="SAM" id="MobiDB-lite"/>
    </source>
</evidence>
<name>A0A915DY54_9BILA</name>
<feature type="compositionally biased region" description="Polar residues" evidence="1">
    <location>
        <begin position="201"/>
        <end position="210"/>
    </location>
</feature>
<feature type="compositionally biased region" description="Basic residues" evidence="1">
    <location>
        <begin position="226"/>
        <end position="242"/>
    </location>
</feature>
<dbReference type="Proteomes" id="UP000887574">
    <property type="component" value="Unplaced"/>
</dbReference>
<organism evidence="2 3">
    <name type="scientific">Ditylenchus dipsaci</name>
    <dbReference type="NCBI Taxonomy" id="166011"/>
    <lineage>
        <taxon>Eukaryota</taxon>
        <taxon>Metazoa</taxon>
        <taxon>Ecdysozoa</taxon>
        <taxon>Nematoda</taxon>
        <taxon>Chromadorea</taxon>
        <taxon>Rhabditida</taxon>
        <taxon>Tylenchina</taxon>
        <taxon>Tylenchomorpha</taxon>
        <taxon>Sphaerularioidea</taxon>
        <taxon>Anguinidae</taxon>
        <taxon>Anguininae</taxon>
        <taxon>Ditylenchus</taxon>
    </lineage>
</organism>
<feature type="region of interest" description="Disordered" evidence="1">
    <location>
        <begin position="193"/>
        <end position="242"/>
    </location>
</feature>
<dbReference type="WBParaSite" id="jg2492">
    <property type="protein sequence ID" value="jg2492"/>
    <property type="gene ID" value="jg2492"/>
</dbReference>
<proteinExistence type="predicted"/>
<accession>A0A915DY54</accession>
<sequence>MRTPRPYIKSSLNLDLHMTENVGTEAEKVLMDLLQLLSSNGFQRANTKQERRKKILNCDISKPSVLKDEDASASEELCAKKSERKQKRCDFGVIGLRSVLKLLNRSSDESNSSKQNPLSAILFDSGILKPTAVAHLIALAALGRTELCPFYVIPNLSEMMSKQLNISRVSVIGLLAKAVEELPSLKTAFHQIGLSPKRPNTDASSSSFVTPTIRVPKGKSEDKKKMNSKKKKKEKKRLAKKK</sequence>
<reference evidence="3" key="1">
    <citation type="submission" date="2022-11" db="UniProtKB">
        <authorList>
            <consortium name="WormBaseParasite"/>
        </authorList>
    </citation>
    <scope>IDENTIFICATION</scope>
</reference>